<feature type="compositionally biased region" description="Pro residues" evidence="1">
    <location>
        <begin position="28"/>
        <end position="50"/>
    </location>
</feature>
<proteinExistence type="predicted"/>
<reference evidence="2 3" key="1">
    <citation type="submission" date="2019-01" db="EMBL/GenBank/DDBJ databases">
        <title>Draft Genome and Complete Hox-Cluster Characterization of the Sterlet Sturgeon (Acipenser ruthenus).</title>
        <authorList>
            <person name="Wei Q."/>
        </authorList>
    </citation>
    <scope>NUCLEOTIDE SEQUENCE [LARGE SCALE GENOMIC DNA]</scope>
    <source>
        <strain evidence="2">WHYD16114868_AA</strain>
        <tissue evidence="2">Blood</tissue>
    </source>
</reference>
<evidence type="ECO:0000313" key="3">
    <source>
        <dbReference type="Proteomes" id="UP000289886"/>
    </source>
</evidence>
<evidence type="ECO:0000256" key="1">
    <source>
        <dbReference type="SAM" id="MobiDB-lite"/>
    </source>
</evidence>
<feature type="region of interest" description="Disordered" evidence="1">
    <location>
        <begin position="1"/>
        <end position="73"/>
    </location>
</feature>
<keyword evidence="3" id="KW-1185">Reference proteome</keyword>
<evidence type="ECO:0000313" key="2">
    <source>
        <dbReference type="EMBL" id="RXN00650.1"/>
    </source>
</evidence>
<protein>
    <submittedName>
        <fullName evidence="2">Uncharacterized protein</fullName>
    </submittedName>
</protein>
<dbReference type="Proteomes" id="UP000289886">
    <property type="component" value="Unassembled WGS sequence"/>
</dbReference>
<gene>
    <name evidence="2" type="ORF">EOD39_8992</name>
</gene>
<accession>A0A662YVU9</accession>
<organism evidence="2 3">
    <name type="scientific">Acipenser ruthenus</name>
    <name type="common">Sterlet sturgeon</name>
    <dbReference type="NCBI Taxonomy" id="7906"/>
    <lineage>
        <taxon>Eukaryota</taxon>
        <taxon>Metazoa</taxon>
        <taxon>Chordata</taxon>
        <taxon>Craniata</taxon>
        <taxon>Vertebrata</taxon>
        <taxon>Euteleostomi</taxon>
        <taxon>Actinopterygii</taxon>
        <taxon>Chondrostei</taxon>
        <taxon>Acipenseriformes</taxon>
        <taxon>Acipenseridae</taxon>
        <taxon>Acipenser</taxon>
    </lineage>
</organism>
<sequence>MADRKDSASAIAAPEDAVSTPSSSSSPSPTPTPILTPTPTPAPTPTPTSAPAPANTLDSPVKQIQIEGLGPPNVKNPAGGIYIELLLLRHGVYDLLVPEISVNS</sequence>
<dbReference type="EMBL" id="SCEB01000148">
    <property type="protein sequence ID" value="RXN00650.1"/>
    <property type="molecule type" value="Genomic_DNA"/>
</dbReference>
<dbReference type="AlphaFoldDB" id="A0A662YVU9"/>
<comment type="caution">
    <text evidence="2">The sequence shown here is derived from an EMBL/GenBank/DDBJ whole genome shotgun (WGS) entry which is preliminary data.</text>
</comment>
<name>A0A662YVU9_ACIRT</name>